<evidence type="ECO:0000313" key="1">
    <source>
        <dbReference type="EMBL" id="RBQ02731.1"/>
    </source>
</evidence>
<name>A0A366KM00_9SPHI</name>
<proteinExistence type="predicted"/>
<protein>
    <submittedName>
        <fullName evidence="1">Uncharacterized protein</fullName>
    </submittedName>
</protein>
<reference evidence="1 2" key="1">
    <citation type="submission" date="2018-07" db="EMBL/GenBank/DDBJ databases">
        <title>A draft genome of a endophytic bacteria, a new species of Pedobacter.</title>
        <authorList>
            <person name="Zhang Z.D."/>
            <person name="Chen Z.J."/>
        </authorList>
    </citation>
    <scope>NUCLEOTIDE SEQUENCE [LARGE SCALE GENOMIC DNA]</scope>
    <source>
        <strain evidence="1 2">RS10</strain>
    </source>
</reference>
<dbReference type="Proteomes" id="UP000252081">
    <property type="component" value="Unassembled WGS sequence"/>
</dbReference>
<gene>
    <name evidence="1" type="ORF">DRW42_25180</name>
</gene>
<comment type="caution">
    <text evidence="1">The sequence shown here is derived from an EMBL/GenBank/DDBJ whole genome shotgun (WGS) entry which is preliminary data.</text>
</comment>
<keyword evidence="2" id="KW-1185">Reference proteome</keyword>
<organism evidence="1 2">
    <name type="scientific">Pedobacter miscanthi</name>
    <dbReference type="NCBI Taxonomy" id="2259170"/>
    <lineage>
        <taxon>Bacteria</taxon>
        <taxon>Pseudomonadati</taxon>
        <taxon>Bacteroidota</taxon>
        <taxon>Sphingobacteriia</taxon>
        <taxon>Sphingobacteriales</taxon>
        <taxon>Sphingobacteriaceae</taxon>
        <taxon>Pedobacter</taxon>
    </lineage>
</organism>
<sequence>MDDGIVLKSEDRGLRPGGQEKTLCLSVLVVNDVKIFPPIVISTVVEKSNDGRCKMDNGTVLKSEDRGRRPGVQKKTLCLRVLVVNDGRWIMGKV</sequence>
<dbReference type="EMBL" id="QNQU01000031">
    <property type="protein sequence ID" value="RBQ02731.1"/>
    <property type="molecule type" value="Genomic_DNA"/>
</dbReference>
<evidence type="ECO:0000313" key="2">
    <source>
        <dbReference type="Proteomes" id="UP000252081"/>
    </source>
</evidence>
<accession>A0A366KM00</accession>
<dbReference type="AlphaFoldDB" id="A0A366KM00"/>